<dbReference type="Proteomes" id="UP001178322">
    <property type="component" value="Chromosome"/>
</dbReference>
<evidence type="ECO:0000256" key="1">
    <source>
        <dbReference type="ARBA" id="ARBA00009437"/>
    </source>
</evidence>
<dbReference type="SUPFAM" id="SSF53850">
    <property type="entry name" value="Periplasmic binding protein-like II"/>
    <property type="match status" value="1"/>
</dbReference>
<dbReference type="InterPro" id="IPR036388">
    <property type="entry name" value="WH-like_DNA-bd_sf"/>
</dbReference>
<organism evidence="6 7">
    <name type="scientific">Lysinibacillus pakistanensis</name>
    <dbReference type="NCBI Taxonomy" id="759811"/>
    <lineage>
        <taxon>Bacteria</taxon>
        <taxon>Bacillati</taxon>
        <taxon>Bacillota</taxon>
        <taxon>Bacilli</taxon>
        <taxon>Bacillales</taxon>
        <taxon>Bacillaceae</taxon>
        <taxon>Lysinibacillus</taxon>
    </lineage>
</organism>
<dbReference type="Gene3D" id="1.10.10.10">
    <property type="entry name" value="Winged helix-like DNA-binding domain superfamily/Winged helix DNA-binding domain"/>
    <property type="match status" value="1"/>
</dbReference>
<keyword evidence="4" id="KW-0804">Transcription</keyword>
<proteinExistence type="inferred from homology"/>
<comment type="similarity">
    <text evidence="1">Belongs to the LysR transcriptional regulatory family.</text>
</comment>
<evidence type="ECO:0000313" key="6">
    <source>
        <dbReference type="EMBL" id="WHY50448.1"/>
    </source>
</evidence>
<dbReference type="RefSeq" id="WP_283869118.1">
    <property type="nucleotide sequence ID" value="NZ_CP126101.1"/>
</dbReference>
<keyword evidence="3" id="KW-0238">DNA-binding</keyword>
<dbReference type="AlphaFoldDB" id="A0AAX3WUM9"/>
<dbReference type="EMBL" id="CP126101">
    <property type="protein sequence ID" value="WHY50448.1"/>
    <property type="molecule type" value="Genomic_DNA"/>
</dbReference>
<evidence type="ECO:0000259" key="5">
    <source>
        <dbReference type="PROSITE" id="PS50931"/>
    </source>
</evidence>
<dbReference type="Gene3D" id="3.40.190.10">
    <property type="entry name" value="Periplasmic binding protein-like II"/>
    <property type="match status" value="2"/>
</dbReference>
<name>A0AAX3WUM9_9BACI</name>
<evidence type="ECO:0000256" key="2">
    <source>
        <dbReference type="ARBA" id="ARBA00023015"/>
    </source>
</evidence>
<dbReference type="PROSITE" id="PS50931">
    <property type="entry name" value="HTH_LYSR"/>
    <property type="match status" value="1"/>
</dbReference>
<accession>A0AAX3WUM9</accession>
<dbReference type="GO" id="GO:0003700">
    <property type="term" value="F:DNA-binding transcription factor activity"/>
    <property type="evidence" value="ECO:0007669"/>
    <property type="project" value="InterPro"/>
</dbReference>
<reference evidence="6" key="1">
    <citation type="submission" date="2023-05" db="EMBL/GenBank/DDBJ databases">
        <title>Comparative genomics of Bacillaceae isolates and their secondary metabolite potential.</title>
        <authorList>
            <person name="Song L."/>
            <person name="Nielsen L.J."/>
            <person name="Mohite O."/>
            <person name="Xu X."/>
            <person name="Weber T."/>
            <person name="Kovacs A.T."/>
        </authorList>
    </citation>
    <scope>NUCLEOTIDE SEQUENCE</scope>
    <source>
        <strain evidence="6">LY1</strain>
    </source>
</reference>
<dbReference type="Pfam" id="PF00126">
    <property type="entry name" value="HTH_1"/>
    <property type="match status" value="1"/>
</dbReference>
<dbReference type="InterPro" id="IPR000847">
    <property type="entry name" value="LysR_HTH_N"/>
</dbReference>
<sequence length="299" mass="34723">MNIDHIEAFLYVVHYKSIHKAANALFLSQPTVTARIKSLERELNVELFHRDGRSVILSDKGKGFLPFATQIVQTFQQGKKQLEETQETDEVCIGTNGVTAQYFLAYALPKWKESYPHLRFQIVTGSTNIILEKLQSHQIHFGLIQYVHREGIGNELLLSNAVKLVMHREHSFQQNTLIKVRELAQQKMVFFECGAFDWNYVHKLFEVEGVTANIEVRTDHLEVAKEFIRTKGYMSFLPHLCVKKELESGEFVEIDVKHLLDMNQHIFLTYNNKDTLAPSFWEKVIETAEQFESSYEKID</sequence>
<gene>
    <name evidence="6" type="ORF">QNH24_19275</name>
</gene>
<dbReference type="GO" id="GO:0000976">
    <property type="term" value="F:transcription cis-regulatory region binding"/>
    <property type="evidence" value="ECO:0007669"/>
    <property type="project" value="TreeGrafter"/>
</dbReference>
<dbReference type="SUPFAM" id="SSF46785">
    <property type="entry name" value="Winged helix' DNA-binding domain"/>
    <property type="match status" value="1"/>
</dbReference>
<evidence type="ECO:0000313" key="7">
    <source>
        <dbReference type="Proteomes" id="UP001178322"/>
    </source>
</evidence>
<dbReference type="FunFam" id="1.10.10.10:FF:000001">
    <property type="entry name" value="LysR family transcriptional regulator"/>
    <property type="match status" value="1"/>
</dbReference>
<dbReference type="CDD" id="cd05466">
    <property type="entry name" value="PBP2_LTTR_substrate"/>
    <property type="match status" value="1"/>
</dbReference>
<dbReference type="PANTHER" id="PTHR30126">
    <property type="entry name" value="HTH-TYPE TRANSCRIPTIONAL REGULATOR"/>
    <property type="match status" value="1"/>
</dbReference>
<keyword evidence="2" id="KW-0805">Transcription regulation</keyword>
<dbReference type="InterPro" id="IPR005119">
    <property type="entry name" value="LysR_subst-bd"/>
</dbReference>
<dbReference type="PRINTS" id="PR00039">
    <property type="entry name" value="HTHLYSR"/>
</dbReference>
<protein>
    <submittedName>
        <fullName evidence="6">LysR family transcriptional regulator</fullName>
    </submittedName>
</protein>
<feature type="domain" description="HTH lysR-type" evidence="5">
    <location>
        <begin position="1"/>
        <end position="58"/>
    </location>
</feature>
<evidence type="ECO:0000256" key="3">
    <source>
        <dbReference type="ARBA" id="ARBA00023125"/>
    </source>
</evidence>
<evidence type="ECO:0000256" key="4">
    <source>
        <dbReference type="ARBA" id="ARBA00023163"/>
    </source>
</evidence>
<dbReference type="InterPro" id="IPR036390">
    <property type="entry name" value="WH_DNA-bd_sf"/>
</dbReference>
<dbReference type="PANTHER" id="PTHR30126:SF40">
    <property type="entry name" value="HTH-TYPE TRANSCRIPTIONAL REGULATOR GLTR"/>
    <property type="match status" value="1"/>
</dbReference>
<dbReference type="Pfam" id="PF03466">
    <property type="entry name" value="LysR_substrate"/>
    <property type="match status" value="1"/>
</dbReference>